<dbReference type="EMBL" id="JAMSCK010000003">
    <property type="protein sequence ID" value="MCM8569525.1"/>
    <property type="molecule type" value="Genomic_DNA"/>
</dbReference>
<protein>
    <recommendedName>
        <fullName evidence="3">Thiol:disulfide interchange protein DsbD N-terminal domain-containing protein</fullName>
    </recommendedName>
</protein>
<proteinExistence type="predicted"/>
<gene>
    <name evidence="1" type="ORF">NE848_09045</name>
</gene>
<evidence type="ECO:0000313" key="2">
    <source>
        <dbReference type="Proteomes" id="UP001155077"/>
    </source>
</evidence>
<organism evidence="1 2">
    <name type="scientific">Gramella jeungdoensis</name>
    <dbReference type="NCBI Taxonomy" id="708091"/>
    <lineage>
        <taxon>Bacteria</taxon>
        <taxon>Pseudomonadati</taxon>
        <taxon>Bacteroidota</taxon>
        <taxon>Flavobacteriia</taxon>
        <taxon>Flavobacteriales</taxon>
        <taxon>Flavobacteriaceae</taxon>
        <taxon>Christiangramia</taxon>
    </lineage>
</organism>
<comment type="caution">
    <text evidence="1">The sequence shown here is derived from an EMBL/GenBank/DDBJ whole genome shotgun (WGS) entry which is preliminary data.</text>
</comment>
<evidence type="ECO:0008006" key="3">
    <source>
        <dbReference type="Google" id="ProtNLM"/>
    </source>
</evidence>
<reference evidence="1" key="1">
    <citation type="submission" date="2022-06" db="EMBL/GenBank/DDBJ databases">
        <title>Gramella sediminis sp. nov., isolated from deep-sea sediment of the Indian Ocean.</title>
        <authorList>
            <person name="Yang L."/>
        </authorList>
    </citation>
    <scope>NUCLEOTIDE SEQUENCE</scope>
    <source>
        <strain evidence="1">HMD3159</strain>
    </source>
</reference>
<dbReference type="RefSeq" id="WP_252112674.1">
    <property type="nucleotide sequence ID" value="NZ_JAMSCK010000003.1"/>
</dbReference>
<name>A0ABT0Z1C9_9FLAO</name>
<keyword evidence="2" id="KW-1185">Reference proteome</keyword>
<sequence>MNYFSLLLFALVFFISASQDEFVYFEEEETEVKTSQSDYEISLSFKILDGYYIQAESGVPENIIPTQVSFRRNTSYEVTGYEFSSMGEQTIFLDTTAHNVLSDRFEIMVYIKIKEGKLKQVNKLAGELYYQACNTRQCFYPRTLNFEVEFI</sequence>
<accession>A0ABT0Z1C9</accession>
<evidence type="ECO:0000313" key="1">
    <source>
        <dbReference type="EMBL" id="MCM8569525.1"/>
    </source>
</evidence>
<dbReference type="Proteomes" id="UP001155077">
    <property type="component" value="Unassembled WGS sequence"/>
</dbReference>